<evidence type="ECO:0000313" key="3">
    <source>
        <dbReference type="Proteomes" id="UP000015520"/>
    </source>
</evidence>
<dbReference type="GO" id="GO:0030170">
    <property type="term" value="F:pyridoxal phosphate binding"/>
    <property type="evidence" value="ECO:0007669"/>
    <property type="project" value="InterPro"/>
</dbReference>
<dbReference type="STRING" id="1172190.M947_05415"/>
<dbReference type="Proteomes" id="UP000015520">
    <property type="component" value="Unassembled WGS sequence"/>
</dbReference>
<accession>T0JMQ3</accession>
<protein>
    <submittedName>
        <fullName evidence="2">Protein containing MOSC domain</fullName>
    </submittedName>
</protein>
<dbReference type="OrthoDB" id="9784492at2"/>
<dbReference type="InterPro" id="IPR011037">
    <property type="entry name" value="Pyrv_Knase-like_insert_dom_sf"/>
</dbReference>
<dbReference type="eggNOG" id="COG2258">
    <property type="taxonomic scope" value="Bacteria"/>
</dbReference>
<dbReference type="SUPFAM" id="SSF50800">
    <property type="entry name" value="PK beta-barrel domain-like"/>
    <property type="match status" value="1"/>
</dbReference>
<dbReference type="Pfam" id="PF03473">
    <property type="entry name" value="MOSC"/>
    <property type="match status" value="1"/>
</dbReference>
<comment type="caution">
    <text evidence="2">The sequence shown here is derived from an EMBL/GenBank/DDBJ whole genome shotgun (WGS) entry which is preliminary data.</text>
</comment>
<dbReference type="GO" id="GO:0003824">
    <property type="term" value="F:catalytic activity"/>
    <property type="evidence" value="ECO:0007669"/>
    <property type="project" value="InterPro"/>
</dbReference>
<dbReference type="AlphaFoldDB" id="T0JMQ3"/>
<evidence type="ECO:0000259" key="1">
    <source>
        <dbReference type="PROSITE" id="PS51340"/>
    </source>
</evidence>
<dbReference type="PROSITE" id="PS51340">
    <property type="entry name" value="MOSC"/>
    <property type="match status" value="1"/>
</dbReference>
<feature type="domain" description="MOSC" evidence="1">
    <location>
        <begin position="21"/>
        <end position="144"/>
    </location>
</feature>
<dbReference type="EMBL" id="AUPZ01000007">
    <property type="protein sequence ID" value="EQB39431.1"/>
    <property type="molecule type" value="Genomic_DNA"/>
</dbReference>
<keyword evidence="3" id="KW-1185">Reference proteome</keyword>
<proteinExistence type="predicted"/>
<dbReference type="RefSeq" id="WP_021287351.1">
    <property type="nucleotide sequence ID" value="NZ_AUPZ01000007.1"/>
</dbReference>
<gene>
    <name evidence="2" type="ORF">M947_05415</name>
</gene>
<name>T0JMQ3_9BACT</name>
<dbReference type="InterPro" id="IPR005302">
    <property type="entry name" value="MoCF_Sase_C"/>
</dbReference>
<dbReference type="Gene3D" id="2.40.33.20">
    <property type="entry name" value="PK beta-barrel domain-like"/>
    <property type="match status" value="1"/>
</dbReference>
<reference evidence="2 3" key="1">
    <citation type="submission" date="2013-07" db="EMBL/GenBank/DDBJ databases">
        <title>Sulfurimonas hongkongensis AST-10 Genome Sequencing.</title>
        <authorList>
            <person name="Cai L."/>
            <person name="Zhang T."/>
        </authorList>
    </citation>
    <scope>NUCLEOTIDE SEQUENCE [LARGE SCALE GENOMIC DNA]</scope>
    <source>
        <strain evidence="2 3">AST-10</strain>
    </source>
</reference>
<organism evidence="2 3">
    <name type="scientific">Sulfurimonas hongkongensis</name>
    <dbReference type="NCBI Taxonomy" id="1172190"/>
    <lineage>
        <taxon>Bacteria</taxon>
        <taxon>Pseudomonadati</taxon>
        <taxon>Campylobacterota</taxon>
        <taxon>Epsilonproteobacteria</taxon>
        <taxon>Campylobacterales</taxon>
        <taxon>Sulfurimonadaceae</taxon>
        <taxon>Sulfurimonas</taxon>
    </lineage>
</organism>
<sequence length="145" mass="16094">MSLIQAGKILELFYSTNNGRVNTTELALDDKGVIEDKYYNKDIQRSVLITSQESYELAASHGIDAPYSALGENILIDYNPYHLRPGARFAIGSLELEISQNCTLCKSLAKVDARLPKLLKNDRGVFAKVIGSGTIRRGDNIYLLK</sequence>
<dbReference type="PATRIC" id="fig|1172190.3.peg.1056"/>
<dbReference type="GO" id="GO:0030151">
    <property type="term" value="F:molybdenum ion binding"/>
    <property type="evidence" value="ECO:0007669"/>
    <property type="project" value="InterPro"/>
</dbReference>
<evidence type="ECO:0000313" key="2">
    <source>
        <dbReference type="EMBL" id="EQB39431.1"/>
    </source>
</evidence>